<proteinExistence type="inferred from homology"/>
<dbReference type="GO" id="GO:0004518">
    <property type="term" value="F:nuclease activity"/>
    <property type="evidence" value="ECO:0007669"/>
    <property type="project" value="InterPro"/>
</dbReference>
<protein>
    <recommendedName>
        <fullName evidence="6">Asteroid domain-containing protein</fullName>
    </recommendedName>
</protein>
<dbReference type="Proteomes" id="UP000230750">
    <property type="component" value="Unassembled WGS sequence"/>
</dbReference>
<dbReference type="PANTHER" id="PTHR15665:SF1">
    <property type="entry name" value="PROTEIN ASTEROID HOMOLOG 1"/>
    <property type="match status" value="1"/>
</dbReference>
<evidence type="ECO:0000256" key="1">
    <source>
        <dbReference type="ARBA" id="ARBA00007398"/>
    </source>
</evidence>
<comment type="similarity">
    <text evidence="1">Belongs to the asteroid family.</text>
</comment>
<comment type="caution">
    <text evidence="4">The sequence shown here is derived from an EMBL/GenBank/DDBJ whole genome shotgun (WGS) entry which is preliminary data.</text>
</comment>
<evidence type="ECO:0008006" key="6">
    <source>
        <dbReference type="Google" id="ProtNLM"/>
    </source>
</evidence>
<dbReference type="PANTHER" id="PTHR15665">
    <property type="entry name" value="ASTEROID PROTEIN"/>
    <property type="match status" value="1"/>
</dbReference>
<dbReference type="Pfam" id="PF00752">
    <property type="entry name" value="XPG_N"/>
    <property type="match status" value="1"/>
</dbReference>
<dbReference type="STRING" id="307972.A0A2G8KF74"/>
<dbReference type="Pfam" id="PF12813">
    <property type="entry name" value="XPG_I_2"/>
    <property type="match status" value="1"/>
</dbReference>
<evidence type="ECO:0000313" key="5">
    <source>
        <dbReference type="Proteomes" id="UP000230750"/>
    </source>
</evidence>
<dbReference type="InterPro" id="IPR026832">
    <property type="entry name" value="Asteroid"/>
</dbReference>
<feature type="domain" description="Asteroid" evidence="3">
    <location>
        <begin position="129"/>
        <end position="228"/>
    </location>
</feature>
<gene>
    <name evidence="4" type="ORF">BSL78_16484</name>
</gene>
<keyword evidence="5" id="KW-1185">Reference proteome</keyword>
<organism evidence="4 5">
    <name type="scientific">Stichopus japonicus</name>
    <name type="common">Sea cucumber</name>
    <dbReference type="NCBI Taxonomy" id="307972"/>
    <lineage>
        <taxon>Eukaryota</taxon>
        <taxon>Metazoa</taxon>
        <taxon>Echinodermata</taxon>
        <taxon>Eleutherozoa</taxon>
        <taxon>Echinozoa</taxon>
        <taxon>Holothuroidea</taxon>
        <taxon>Aspidochirotacea</taxon>
        <taxon>Aspidochirotida</taxon>
        <taxon>Stichopodidae</taxon>
        <taxon>Apostichopus</taxon>
    </lineage>
</organism>
<dbReference type="InterPro" id="IPR029060">
    <property type="entry name" value="PIN-like_dom_sf"/>
</dbReference>
<name>A0A2G8KF74_STIJA</name>
<evidence type="ECO:0000259" key="2">
    <source>
        <dbReference type="Pfam" id="PF00752"/>
    </source>
</evidence>
<dbReference type="AlphaFoldDB" id="A0A2G8KF74"/>
<evidence type="ECO:0000259" key="3">
    <source>
        <dbReference type="Pfam" id="PF12813"/>
    </source>
</evidence>
<dbReference type="EMBL" id="MRZV01000629">
    <property type="protein sequence ID" value="PIK46651.1"/>
    <property type="molecule type" value="Genomic_DNA"/>
</dbReference>
<feature type="domain" description="XPG N-terminal" evidence="2">
    <location>
        <begin position="1"/>
        <end position="91"/>
    </location>
</feature>
<dbReference type="InterPro" id="IPR039436">
    <property type="entry name" value="Asteroid_dom"/>
</dbReference>
<dbReference type="OrthoDB" id="25987at2759"/>
<reference evidence="4 5" key="1">
    <citation type="journal article" date="2017" name="PLoS Biol.">
        <title>The sea cucumber genome provides insights into morphological evolution and visceral regeneration.</title>
        <authorList>
            <person name="Zhang X."/>
            <person name="Sun L."/>
            <person name="Yuan J."/>
            <person name="Sun Y."/>
            <person name="Gao Y."/>
            <person name="Zhang L."/>
            <person name="Li S."/>
            <person name="Dai H."/>
            <person name="Hamel J.F."/>
            <person name="Liu C."/>
            <person name="Yu Y."/>
            <person name="Liu S."/>
            <person name="Lin W."/>
            <person name="Guo K."/>
            <person name="Jin S."/>
            <person name="Xu P."/>
            <person name="Storey K.B."/>
            <person name="Huan P."/>
            <person name="Zhang T."/>
            <person name="Zhou Y."/>
            <person name="Zhang J."/>
            <person name="Lin C."/>
            <person name="Li X."/>
            <person name="Xing L."/>
            <person name="Huo D."/>
            <person name="Sun M."/>
            <person name="Wang L."/>
            <person name="Mercier A."/>
            <person name="Li F."/>
            <person name="Yang H."/>
            <person name="Xiang J."/>
        </authorList>
    </citation>
    <scope>NUCLEOTIDE SEQUENCE [LARGE SCALE GENOMIC DNA]</scope>
    <source>
        <strain evidence="4">Shaxun</strain>
        <tissue evidence="4">Muscle</tissue>
    </source>
</reference>
<dbReference type="Gene3D" id="3.40.50.1010">
    <property type="entry name" value="5'-nuclease"/>
    <property type="match status" value="1"/>
</dbReference>
<dbReference type="SUPFAM" id="SSF88723">
    <property type="entry name" value="PIN domain-like"/>
    <property type="match status" value="1"/>
</dbReference>
<accession>A0A2G8KF74</accession>
<dbReference type="InterPro" id="IPR006085">
    <property type="entry name" value="XPG_DNA_repair_N"/>
</dbReference>
<sequence length="242" mass="28070">MGVKGLTTFVNQHQQFFENYQLHSTELVIDGYGLLSQLYFNRTMDPGNHGGEFQKFYTHCAHFCQNLQNCGIRPYVVFDGAYDMDGKKCETMKERLQGKIGNVRSINHGKHAFIMPTMANEVFKKVLRDFQVPFGFCDFEADRDIAVLANALQCPVLGQDSDFFIMDIYNGYIPFDRLEWTHPSSFSPKPKRGYSSQPEKKQNFIRCQRYKLRKFCSYFQVESCLMLSLPLFVGMITCNLYP</sequence>
<evidence type="ECO:0000313" key="4">
    <source>
        <dbReference type="EMBL" id="PIK46651.1"/>
    </source>
</evidence>